<proteinExistence type="predicted"/>
<feature type="region of interest" description="Disordered" evidence="1">
    <location>
        <begin position="348"/>
        <end position="374"/>
    </location>
</feature>
<accession>A0AAV2E2Q7</accession>
<reference evidence="2 3" key="1">
    <citation type="submission" date="2024-04" db="EMBL/GenBank/DDBJ databases">
        <authorList>
            <person name="Fracassetti M."/>
        </authorList>
    </citation>
    <scope>NUCLEOTIDE SEQUENCE [LARGE SCALE GENOMIC DNA]</scope>
</reference>
<protein>
    <submittedName>
        <fullName evidence="2">Uncharacterized protein</fullName>
    </submittedName>
</protein>
<dbReference type="EMBL" id="OZ034817">
    <property type="protein sequence ID" value="CAL1380236.1"/>
    <property type="molecule type" value="Genomic_DNA"/>
</dbReference>
<evidence type="ECO:0000313" key="3">
    <source>
        <dbReference type="Proteomes" id="UP001497516"/>
    </source>
</evidence>
<feature type="region of interest" description="Disordered" evidence="1">
    <location>
        <begin position="254"/>
        <end position="327"/>
    </location>
</feature>
<feature type="compositionally biased region" description="Basic and acidic residues" evidence="1">
    <location>
        <begin position="271"/>
        <end position="327"/>
    </location>
</feature>
<evidence type="ECO:0000256" key="1">
    <source>
        <dbReference type="SAM" id="MobiDB-lite"/>
    </source>
</evidence>
<organism evidence="2 3">
    <name type="scientific">Linum trigynum</name>
    <dbReference type="NCBI Taxonomy" id="586398"/>
    <lineage>
        <taxon>Eukaryota</taxon>
        <taxon>Viridiplantae</taxon>
        <taxon>Streptophyta</taxon>
        <taxon>Embryophyta</taxon>
        <taxon>Tracheophyta</taxon>
        <taxon>Spermatophyta</taxon>
        <taxon>Magnoliopsida</taxon>
        <taxon>eudicotyledons</taxon>
        <taxon>Gunneridae</taxon>
        <taxon>Pentapetalae</taxon>
        <taxon>rosids</taxon>
        <taxon>fabids</taxon>
        <taxon>Malpighiales</taxon>
        <taxon>Linaceae</taxon>
        <taxon>Linum</taxon>
    </lineage>
</organism>
<gene>
    <name evidence="2" type="ORF">LTRI10_LOCUS21692</name>
</gene>
<dbReference type="Proteomes" id="UP001497516">
    <property type="component" value="Chromosome 4"/>
</dbReference>
<sequence>MAPFDFKSNKHFASSSDGATLQVYELIKSTLTHPSSIRKTHWREVANINTNLDGDDDGGGDDNTADETRTYDGLVFFDGHGKIEGREALTKLAQHLKRLSLMVSPGGHCFQDVNELGEYVDFGVHYLRLNDLFSWPHHGVDLARTDKWGSSELKYHDPRHGQRSKHTAGGGSAISMEKYKELKRLLTEKDEKLVNLKEEMDDELQNIREKKDEELQELREEMGKLNEVKEEALQKLRREKDEELRKLTKKKDAELQMLRKGKDNGAIPQKFRKEKDDELRKVKNEMEEEMEKLRKEKEDELERLEKDKEEEMSTRLMEKDDELQKLKKEKDEEFQKVIKRKDEELQRLKKGKEGGASLQAFRKEKEDELQKLRHEKDEEIENLKRQKDEDIEKAVKKKEAETLLEKDEEIQKLRKEKEDEIQKLMKEKDEEIRGKPIKYSDEEVEDMKKELAKLRDELSSSTVKCSSVLSPGGKVLYGVPNNEEWAFHVSHRRPVPPETFWCFTGQVSRHNVKVFYLPDLTEPRLSAVYNTYHSVDEGIAEEWLAPYEKWVHTETTGQGQFDVNNWWFAKTSDPEGGMTMMAYYYGDRYCIQHSRWGTIRIPYPNGVDFNANRNFYMGNLCGKIVFCFTFRN</sequence>
<name>A0AAV2E2Q7_9ROSI</name>
<evidence type="ECO:0000313" key="2">
    <source>
        <dbReference type="EMBL" id="CAL1380236.1"/>
    </source>
</evidence>
<dbReference type="AlphaFoldDB" id="A0AAV2E2Q7"/>
<keyword evidence="3" id="KW-1185">Reference proteome</keyword>
<feature type="compositionally biased region" description="Basic and acidic residues" evidence="1">
    <location>
        <begin position="361"/>
        <end position="374"/>
    </location>
</feature>